<proteinExistence type="predicted"/>
<gene>
    <name evidence="1" type="ORF">HNR12_003256</name>
</gene>
<dbReference type="AlphaFoldDB" id="A0A853BN03"/>
<reference evidence="1 2" key="1">
    <citation type="submission" date="2020-07" db="EMBL/GenBank/DDBJ databases">
        <title>Sequencing the genomes of 1000 actinobacteria strains.</title>
        <authorList>
            <person name="Klenk H.-P."/>
        </authorList>
    </citation>
    <scope>NUCLEOTIDE SEQUENCE [LARGE SCALE GENOMIC DNA]</scope>
    <source>
        <strain evidence="1 2">DSM 45927</strain>
    </source>
</reference>
<keyword evidence="2" id="KW-1185">Reference proteome</keyword>
<evidence type="ECO:0000313" key="2">
    <source>
        <dbReference type="Proteomes" id="UP000575985"/>
    </source>
</evidence>
<dbReference type="EMBL" id="JACCFO010000001">
    <property type="protein sequence ID" value="NYI96979.1"/>
    <property type="molecule type" value="Genomic_DNA"/>
</dbReference>
<protein>
    <recommendedName>
        <fullName evidence="3">Aminoglycoside phosphotransferase domain-containing protein</fullName>
    </recommendedName>
</protein>
<dbReference type="RefSeq" id="WP_179768249.1">
    <property type="nucleotide sequence ID" value="NZ_JACCFO010000001.1"/>
</dbReference>
<name>A0A853BN03_9ACTN</name>
<sequence>MAALCERAGLPTGGLRLLLHHATGVYFAPDAPALVRISSAADAPRLRTAVALTRWLTSHRFPVTEPLDIEHPLTDDRLTATFWVYYPQTAQALPAPRLGALRVGDTTAGWVL</sequence>
<dbReference type="Proteomes" id="UP000575985">
    <property type="component" value="Unassembled WGS sequence"/>
</dbReference>
<organism evidence="1 2">
    <name type="scientific">Streptomonospora nanhaiensis</name>
    <dbReference type="NCBI Taxonomy" id="1323731"/>
    <lineage>
        <taxon>Bacteria</taxon>
        <taxon>Bacillati</taxon>
        <taxon>Actinomycetota</taxon>
        <taxon>Actinomycetes</taxon>
        <taxon>Streptosporangiales</taxon>
        <taxon>Nocardiopsidaceae</taxon>
        <taxon>Streptomonospora</taxon>
    </lineage>
</organism>
<accession>A0A853BN03</accession>
<comment type="caution">
    <text evidence="1">The sequence shown here is derived from an EMBL/GenBank/DDBJ whole genome shotgun (WGS) entry which is preliminary data.</text>
</comment>
<evidence type="ECO:0000313" key="1">
    <source>
        <dbReference type="EMBL" id="NYI96979.1"/>
    </source>
</evidence>
<evidence type="ECO:0008006" key="3">
    <source>
        <dbReference type="Google" id="ProtNLM"/>
    </source>
</evidence>